<reference evidence="13 14" key="1">
    <citation type="submission" date="2018-05" db="EMBL/GenBank/DDBJ databases">
        <title>Genomic Encyclopedia of Type Strains, Phase IV (KMG-IV): sequencing the most valuable type-strain genomes for metagenomic binning, comparative biology and taxonomic classification.</title>
        <authorList>
            <person name="Goeker M."/>
        </authorList>
    </citation>
    <scope>NUCLEOTIDE SEQUENCE [LARGE SCALE GENOMIC DNA]</scope>
    <source>
        <strain evidence="13 14">DSM 18773</strain>
    </source>
</reference>
<feature type="modified residue" description="N6-(pyridoxal phosphate)lysine" evidence="11">
    <location>
        <position position="209"/>
    </location>
</feature>
<evidence type="ECO:0000256" key="3">
    <source>
        <dbReference type="ARBA" id="ARBA00012222"/>
    </source>
</evidence>
<organism evidence="13 14">
    <name type="scientific">Tumebacillus permanentifrigoris</name>
    <dbReference type="NCBI Taxonomy" id="378543"/>
    <lineage>
        <taxon>Bacteria</taxon>
        <taxon>Bacillati</taxon>
        <taxon>Bacillota</taxon>
        <taxon>Bacilli</taxon>
        <taxon>Bacillales</taxon>
        <taxon>Alicyclobacillaceae</taxon>
        <taxon>Tumebacillus</taxon>
    </lineage>
</organism>
<sequence>MERKFANFETKSIHTADPRTEAFGSLTVPLYMTSTYVFPSAEVGGARFAGEAEGMIYSRIANPTTDVLEKAMAELEGAEAGLAFGSGMGAISAVLIALVKSGDHILCSDGLYGCTYGLLTMLKEKFNVQFDLVDMADMERVRAAMRPETKVVYVETPINPTLKVVDLEALSEIAHAGGAQVVVDNTFMTPFLQQPLQFGADIVVHSATKYLGGHGDLIAGVAVGRKAFLDEVRFSTLKDIGSVMAPMEAWLILRGLKTLPLRMERHCENAQKVAAFLAAHPKVKQVYFPGFADHPQAEVVARQMRGSGGMIAFEVETLDGGRTLMNSVRLAQLAVSLGEATTLIQHPASMTHAVVPADVRRDEMGIADGLVRLSVGLEHPSDIIADLEQALAKIPVASEALETVHEDGPNSAA</sequence>
<evidence type="ECO:0000256" key="11">
    <source>
        <dbReference type="PIRSR" id="PIRSR001434-2"/>
    </source>
</evidence>
<keyword evidence="14" id="KW-1185">Reference proteome</keyword>
<dbReference type="GO" id="GO:0018826">
    <property type="term" value="F:methionine gamma-lyase activity"/>
    <property type="evidence" value="ECO:0007669"/>
    <property type="project" value="UniProtKB-EC"/>
</dbReference>
<dbReference type="NCBIfam" id="TIGR01328">
    <property type="entry name" value="met_gam_lyase"/>
    <property type="match status" value="1"/>
</dbReference>
<comment type="similarity">
    <text evidence="2">Belongs to the trans-sulfuration enzymes family. L-methionine gamma-lyase subfamily.</text>
</comment>
<dbReference type="PANTHER" id="PTHR11808">
    <property type="entry name" value="TRANS-SULFURATION ENZYME FAMILY MEMBER"/>
    <property type="match status" value="1"/>
</dbReference>
<dbReference type="PROSITE" id="PS00868">
    <property type="entry name" value="CYS_MET_METAB_PP"/>
    <property type="match status" value="1"/>
</dbReference>
<comment type="catalytic activity">
    <reaction evidence="9">
        <text>L-homocysteine + H2O = 2-oxobutanoate + hydrogen sulfide + NH4(+) + H(+)</text>
        <dbReference type="Rhea" id="RHEA:14501"/>
        <dbReference type="ChEBI" id="CHEBI:15377"/>
        <dbReference type="ChEBI" id="CHEBI:15378"/>
        <dbReference type="ChEBI" id="CHEBI:16763"/>
        <dbReference type="ChEBI" id="CHEBI:28938"/>
        <dbReference type="ChEBI" id="CHEBI:29919"/>
        <dbReference type="ChEBI" id="CHEBI:58199"/>
        <dbReference type="EC" id="4.4.1.2"/>
    </reaction>
    <physiologicalReaction direction="left-to-right" evidence="9">
        <dbReference type="Rhea" id="RHEA:14502"/>
    </physiologicalReaction>
</comment>
<dbReference type="PIRSF" id="PIRSF001434">
    <property type="entry name" value="CGS"/>
    <property type="match status" value="1"/>
</dbReference>
<comment type="caution">
    <text evidence="13">The sequence shown here is derived from an EMBL/GenBank/DDBJ whole genome shotgun (WGS) entry which is preliminary data.</text>
</comment>
<dbReference type="Gene3D" id="3.90.1150.10">
    <property type="entry name" value="Aspartate Aminotransferase, domain 1"/>
    <property type="match status" value="1"/>
</dbReference>
<dbReference type="FunFam" id="3.40.640.10:FF:000046">
    <property type="entry name" value="Cystathionine gamma-lyase"/>
    <property type="match status" value="1"/>
</dbReference>
<evidence type="ECO:0000256" key="1">
    <source>
        <dbReference type="ARBA" id="ARBA00001933"/>
    </source>
</evidence>
<evidence type="ECO:0000256" key="4">
    <source>
        <dbReference type="ARBA" id="ARBA00019040"/>
    </source>
</evidence>
<dbReference type="FunFam" id="3.90.1150.10:FF:000033">
    <property type="entry name" value="Cystathionine gamma-synthase"/>
    <property type="match status" value="1"/>
</dbReference>
<dbReference type="EC" id="4.4.1.11" evidence="3"/>
<keyword evidence="6 13" id="KW-0456">Lyase</keyword>
<dbReference type="InterPro" id="IPR000277">
    <property type="entry name" value="Cys/Met-Metab_PyrdxlP-dep_enz"/>
</dbReference>
<dbReference type="GO" id="GO:0005737">
    <property type="term" value="C:cytoplasm"/>
    <property type="evidence" value="ECO:0007669"/>
    <property type="project" value="TreeGrafter"/>
</dbReference>
<evidence type="ECO:0000313" key="13">
    <source>
        <dbReference type="EMBL" id="PWK15963.1"/>
    </source>
</evidence>
<dbReference type="Gene3D" id="3.40.640.10">
    <property type="entry name" value="Type I PLP-dependent aspartate aminotransferase-like (Major domain)"/>
    <property type="match status" value="1"/>
</dbReference>
<evidence type="ECO:0000313" key="14">
    <source>
        <dbReference type="Proteomes" id="UP000245634"/>
    </source>
</evidence>
<dbReference type="GO" id="GO:0047982">
    <property type="term" value="F:homocysteine desulfhydrase activity"/>
    <property type="evidence" value="ECO:0007669"/>
    <property type="project" value="UniProtKB-EC"/>
</dbReference>
<evidence type="ECO:0000256" key="6">
    <source>
        <dbReference type="ARBA" id="ARBA00023239"/>
    </source>
</evidence>
<keyword evidence="5 11" id="KW-0663">Pyridoxal phosphate</keyword>
<dbReference type="EMBL" id="QGGL01000002">
    <property type="protein sequence ID" value="PWK15963.1"/>
    <property type="molecule type" value="Genomic_DNA"/>
</dbReference>
<evidence type="ECO:0000256" key="10">
    <source>
        <dbReference type="ARBA" id="ARBA00052699"/>
    </source>
</evidence>
<dbReference type="InterPro" id="IPR006237">
    <property type="entry name" value="L-Met_gamma_lys"/>
</dbReference>
<accession>A0A316DHA6</accession>
<comment type="cofactor">
    <cofactor evidence="1 12">
        <name>pyridoxal 5'-phosphate</name>
        <dbReference type="ChEBI" id="CHEBI:597326"/>
    </cofactor>
</comment>
<dbReference type="SUPFAM" id="SSF53383">
    <property type="entry name" value="PLP-dependent transferases"/>
    <property type="match status" value="1"/>
</dbReference>
<evidence type="ECO:0000256" key="5">
    <source>
        <dbReference type="ARBA" id="ARBA00022898"/>
    </source>
</evidence>
<proteinExistence type="inferred from homology"/>
<dbReference type="EC" id="4.4.1.2" evidence="7"/>
<dbReference type="Proteomes" id="UP000245634">
    <property type="component" value="Unassembled WGS sequence"/>
</dbReference>
<gene>
    <name evidence="13" type="ORF">C7459_102209</name>
</gene>
<protein>
    <recommendedName>
        <fullName evidence="4">L-methionine gamma-lyase</fullName>
        <ecNumber evidence="3">4.4.1.11</ecNumber>
        <ecNumber evidence="7">4.4.1.2</ecNumber>
    </recommendedName>
    <alternativeName>
        <fullName evidence="8">Homocysteine desulfhydrase</fullName>
    </alternativeName>
</protein>
<dbReference type="InterPro" id="IPR015424">
    <property type="entry name" value="PyrdxlP-dep_Trfase"/>
</dbReference>
<dbReference type="InterPro" id="IPR015421">
    <property type="entry name" value="PyrdxlP-dep_Trfase_major"/>
</dbReference>
<evidence type="ECO:0000256" key="8">
    <source>
        <dbReference type="ARBA" id="ARBA00047199"/>
    </source>
</evidence>
<dbReference type="InterPro" id="IPR015422">
    <property type="entry name" value="PyrdxlP-dep_Trfase_small"/>
</dbReference>
<dbReference type="GO" id="GO:0009086">
    <property type="term" value="P:methionine biosynthetic process"/>
    <property type="evidence" value="ECO:0007669"/>
    <property type="project" value="UniProtKB-ARBA"/>
</dbReference>
<dbReference type="GO" id="GO:0030170">
    <property type="term" value="F:pyridoxal phosphate binding"/>
    <property type="evidence" value="ECO:0007669"/>
    <property type="project" value="InterPro"/>
</dbReference>
<evidence type="ECO:0000256" key="2">
    <source>
        <dbReference type="ARBA" id="ARBA00008667"/>
    </source>
</evidence>
<dbReference type="AlphaFoldDB" id="A0A316DHA6"/>
<dbReference type="OrthoDB" id="9803887at2"/>
<comment type="catalytic activity">
    <reaction evidence="10">
        <text>L-methionine + H2O = methanethiol + 2-oxobutanoate + NH4(+)</text>
        <dbReference type="Rhea" id="RHEA:23800"/>
        <dbReference type="ChEBI" id="CHEBI:15377"/>
        <dbReference type="ChEBI" id="CHEBI:16007"/>
        <dbReference type="ChEBI" id="CHEBI:16763"/>
        <dbReference type="ChEBI" id="CHEBI:28938"/>
        <dbReference type="ChEBI" id="CHEBI:57844"/>
        <dbReference type="EC" id="4.4.1.11"/>
    </reaction>
    <physiologicalReaction direction="left-to-right" evidence="10">
        <dbReference type="Rhea" id="RHEA:23801"/>
    </physiologicalReaction>
</comment>
<evidence type="ECO:0000256" key="12">
    <source>
        <dbReference type="RuleBase" id="RU362118"/>
    </source>
</evidence>
<dbReference type="InterPro" id="IPR054542">
    <property type="entry name" value="Cys_met_metab_PP"/>
</dbReference>
<dbReference type="PANTHER" id="PTHR11808:SF80">
    <property type="entry name" value="CYSTATHIONINE GAMMA-LYASE"/>
    <property type="match status" value="1"/>
</dbReference>
<name>A0A316DHA6_9BACL</name>
<dbReference type="Pfam" id="PF01053">
    <property type="entry name" value="Cys_Met_Meta_PP"/>
    <property type="match status" value="1"/>
</dbReference>
<evidence type="ECO:0000256" key="9">
    <source>
        <dbReference type="ARBA" id="ARBA00048780"/>
    </source>
</evidence>
<evidence type="ECO:0000256" key="7">
    <source>
        <dbReference type="ARBA" id="ARBA00047175"/>
    </source>
</evidence>
<dbReference type="RefSeq" id="WP_109686306.1">
    <property type="nucleotide sequence ID" value="NZ_QGGL01000002.1"/>
</dbReference>
<dbReference type="CDD" id="cd00614">
    <property type="entry name" value="CGS_like"/>
    <property type="match status" value="1"/>
</dbReference>
<dbReference type="GO" id="GO:0019346">
    <property type="term" value="P:transsulfuration"/>
    <property type="evidence" value="ECO:0007669"/>
    <property type="project" value="InterPro"/>
</dbReference>